<feature type="transmembrane region" description="Helical" evidence="11">
    <location>
        <begin position="57"/>
        <end position="80"/>
    </location>
</feature>
<reference evidence="12" key="1">
    <citation type="submission" date="2021-01" db="UniProtKB">
        <authorList>
            <consortium name="EnsemblMetazoa"/>
        </authorList>
    </citation>
    <scope>IDENTIFICATION</scope>
</reference>
<keyword evidence="6" id="KW-0862">Zinc</keyword>
<evidence type="ECO:0000256" key="2">
    <source>
        <dbReference type="ARBA" id="ARBA00004644"/>
    </source>
</evidence>
<evidence type="ECO:0000256" key="10">
    <source>
        <dbReference type="ARBA" id="ARBA00023329"/>
    </source>
</evidence>
<evidence type="ECO:0000313" key="12">
    <source>
        <dbReference type="EnsemblMetazoa" id="XP_022671643"/>
    </source>
</evidence>
<dbReference type="OMA" id="WPATVRN"/>
<evidence type="ECO:0000256" key="4">
    <source>
        <dbReference type="ARBA" id="ARBA00022692"/>
    </source>
</evidence>
<comment type="subcellular location">
    <subcellularLocation>
        <location evidence="2">Cytoplasmic vesicle</location>
        <location evidence="2">Secretory vesicle</location>
        <location evidence="2">Synaptic vesicle membrane</location>
        <topology evidence="2">Multi-pass membrane protein</topology>
    </subcellularLocation>
    <subcellularLocation>
        <location evidence="1">Early endosome membrane</location>
    </subcellularLocation>
</comment>
<feature type="transmembrane region" description="Helical" evidence="11">
    <location>
        <begin position="86"/>
        <end position="107"/>
    </location>
</feature>
<evidence type="ECO:0000256" key="1">
    <source>
        <dbReference type="ARBA" id="ARBA00004146"/>
    </source>
</evidence>
<keyword evidence="7 11" id="KW-1133">Transmembrane helix</keyword>
<protein>
    <recommendedName>
        <fullName evidence="14">Transmembrane protein 163</fullName>
    </recommendedName>
</protein>
<dbReference type="Proteomes" id="UP000594260">
    <property type="component" value="Unplaced"/>
</dbReference>
<evidence type="ECO:0000256" key="7">
    <source>
        <dbReference type="ARBA" id="ARBA00022989"/>
    </source>
</evidence>
<evidence type="ECO:0000313" key="13">
    <source>
        <dbReference type="Proteomes" id="UP000594260"/>
    </source>
</evidence>
<dbReference type="PANTHER" id="PTHR31937:SF2">
    <property type="entry name" value="TRANSMEMBRANE PROTEIN 163"/>
    <property type="match status" value="1"/>
</dbReference>
<dbReference type="SUPFAM" id="SSF161111">
    <property type="entry name" value="Cation efflux protein transmembrane domain-like"/>
    <property type="match status" value="1"/>
</dbReference>
<keyword evidence="5" id="KW-0967">Endosome</keyword>
<proteinExistence type="inferred from homology"/>
<dbReference type="EnsemblMetazoa" id="XM_022815908">
    <property type="protein sequence ID" value="XP_022671643"/>
    <property type="gene ID" value="LOC111254743"/>
</dbReference>
<evidence type="ECO:0000256" key="3">
    <source>
        <dbReference type="ARBA" id="ARBA00008731"/>
    </source>
</evidence>
<dbReference type="KEGG" id="vde:111254743"/>
<keyword evidence="9 11" id="KW-0472">Membrane</keyword>
<dbReference type="GO" id="GO:0030672">
    <property type="term" value="C:synaptic vesicle membrane"/>
    <property type="evidence" value="ECO:0007669"/>
    <property type="project" value="UniProtKB-SubCell"/>
</dbReference>
<dbReference type="AlphaFoldDB" id="A0A7M7KW13"/>
<keyword evidence="10" id="KW-0968">Cytoplasmic vesicle</keyword>
<dbReference type="InterPro" id="IPR027469">
    <property type="entry name" value="Cation_efflux_TMD_sf"/>
</dbReference>
<feature type="transmembrane region" description="Helical" evidence="11">
    <location>
        <begin position="151"/>
        <end position="173"/>
    </location>
</feature>
<keyword evidence="13" id="KW-1185">Reference proteome</keyword>
<evidence type="ECO:0000256" key="11">
    <source>
        <dbReference type="SAM" id="Phobius"/>
    </source>
</evidence>
<dbReference type="PANTHER" id="PTHR31937">
    <property type="entry name" value="TRANSMEMBRANE PROTEIN 163"/>
    <property type="match status" value="1"/>
</dbReference>
<feature type="transmembrane region" description="Helical" evidence="11">
    <location>
        <begin position="119"/>
        <end position="145"/>
    </location>
</feature>
<organism evidence="12 13">
    <name type="scientific">Varroa destructor</name>
    <name type="common">Honeybee mite</name>
    <dbReference type="NCBI Taxonomy" id="109461"/>
    <lineage>
        <taxon>Eukaryota</taxon>
        <taxon>Metazoa</taxon>
        <taxon>Ecdysozoa</taxon>
        <taxon>Arthropoda</taxon>
        <taxon>Chelicerata</taxon>
        <taxon>Arachnida</taxon>
        <taxon>Acari</taxon>
        <taxon>Parasitiformes</taxon>
        <taxon>Mesostigmata</taxon>
        <taxon>Gamasina</taxon>
        <taxon>Dermanyssoidea</taxon>
        <taxon>Varroidae</taxon>
        <taxon>Varroa</taxon>
    </lineage>
</organism>
<dbReference type="InParanoid" id="A0A7M7KW13"/>
<dbReference type="GO" id="GO:0031901">
    <property type="term" value="C:early endosome membrane"/>
    <property type="evidence" value="ECO:0007669"/>
    <property type="project" value="UniProtKB-SubCell"/>
</dbReference>
<dbReference type="Gene3D" id="1.20.1510.10">
    <property type="entry name" value="Cation efflux protein transmembrane domain"/>
    <property type="match status" value="1"/>
</dbReference>
<evidence type="ECO:0000256" key="8">
    <source>
        <dbReference type="ARBA" id="ARBA00023018"/>
    </source>
</evidence>
<dbReference type="OrthoDB" id="5980560at2759"/>
<accession>A0A7M7KW13</accession>
<comment type="similarity">
    <text evidence="3">Belongs to the TMEM163 family.</text>
</comment>
<feature type="transmembrane region" description="Helical" evidence="11">
    <location>
        <begin position="223"/>
        <end position="247"/>
    </location>
</feature>
<evidence type="ECO:0000256" key="5">
    <source>
        <dbReference type="ARBA" id="ARBA00022753"/>
    </source>
</evidence>
<feature type="transmembrane region" description="Helical" evidence="11">
    <location>
        <begin position="193"/>
        <end position="217"/>
    </location>
</feature>
<name>A0A7M7KW13_VARDE</name>
<evidence type="ECO:0008006" key="14">
    <source>
        <dbReference type="Google" id="ProtNLM"/>
    </source>
</evidence>
<keyword evidence="8" id="KW-0770">Synapse</keyword>
<keyword evidence="4 11" id="KW-0812">Transmembrane</keyword>
<dbReference type="RefSeq" id="XP_022671643.1">
    <property type="nucleotide sequence ID" value="XM_022815908.1"/>
</dbReference>
<evidence type="ECO:0000256" key="6">
    <source>
        <dbReference type="ARBA" id="ARBA00022833"/>
    </source>
</evidence>
<dbReference type="GeneID" id="111254743"/>
<sequence length="252" mass="26747">MVKHMSSDMLPFGEGQKTSTVEVIRRSSDPLGIGPFDLTQKGLFTDLVTARLTARRLILGVTVLSVVVDVALAAIGVALASECASAAIYAFSAECLLDLISSAIVIWQFQGNTFNHKEFLVCSLLGILFIVSGIGVVIKAVTGIISRENPVTMPLLEVLSSIASIVCATLALVKLWAARRVTMLSCGVSAHSLVLDAIGSLLSAFCALAALIGAVAYHQRRTLWFLDSTMTSFAGLVMVAIGGRVLYQHVIH</sequence>
<evidence type="ECO:0000256" key="9">
    <source>
        <dbReference type="ARBA" id="ARBA00023136"/>
    </source>
</evidence>
<dbReference type="InterPro" id="IPR026765">
    <property type="entry name" value="Tmem163"/>
</dbReference>